<name>A0ABU5L6I3_9RICK</name>
<keyword evidence="2 6" id="KW-0689">Ribosomal protein</keyword>
<dbReference type="InterPro" id="IPR047863">
    <property type="entry name" value="Ribosomal_uS8_CS"/>
</dbReference>
<evidence type="ECO:0000256" key="3">
    <source>
        <dbReference type="ARBA" id="ARBA00023274"/>
    </source>
</evidence>
<evidence type="ECO:0000256" key="5">
    <source>
        <dbReference type="ARBA" id="ARBA00046740"/>
    </source>
</evidence>
<evidence type="ECO:0000256" key="1">
    <source>
        <dbReference type="ARBA" id="ARBA00006471"/>
    </source>
</evidence>
<dbReference type="HAMAP" id="MF_01302_B">
    <property type="entry name" value="Ribosomal_uS8_B"/>
    <property type="match status" value="1"/>
</dbReference>
<comment type="subunit">
    <text evidence="5 6">Part of the 30S ribosomal subunit. Contacts proteins S5 and S12.</text>
</comment>
<reference evidence="8 9" key="1">
    <citation type="submission" date="2023-02" db="EMBL/GenBank/DDBJ databases">
        <title>Host association and intracellularity evolved multiple times independently in the Rickettsiales.</title>
        <authorList>
            <person name="Castelli M."/>
            <person name="Nardi T."/>
            <person name="Gammuto L."/>
            <person name="Bellinzona G."/>
            <person name="Sabaneyeva E."/>
            <person name="Potekhin A."/>
            <person name="Serra V."/>
            <person name="Petroni G."/>
            <person name="Sassera D."/>
        </authorList>
    </citation>
    <scope>NUCLEOTIDE SEQUENCE [LARGE SCALE GENOMIC DNA]</scope>
    <source>
        <strain evidence="8 9">BOD18</strain>
    </source>
</reference>
<protein>
    <recommendedName>
        <fullName evidence="4 6">Small ribosomal subunit protein uS8</fullName>
    </recommendedName>
</protein>
<dbReference type="PANTHER" id="PTHR11758">
    <property type="entry name" value="40S RIBOSOMAL PROTEIN S15A"/>
    <property type="match status" value="1"/>
</dbReference>
<keyword evidence="9" id="KW-1185">Reference proteome</keyword>
<evidence type="ECO:0000256" key="6">
    <source>
        <dbReference type="HAMAP-Rule" id="MF_01302"/>
    </source>
</evidence>
<dbReference type="RefSeq" id="WP_322497246.1">
    <property type="nucleotide sequence ID" value="NZ_JARGYT010000002.1"/>
</dbReference>
<comment type="caution">
    <text evidence="8">The sequence shown here is derived from an EMBL/GenBank/DDBJ whole genome shotgun (WGS) entry which is preliminary data.</text>
</comment>
<accession>A0ABU5L6I3</accession>
<dbReference type="Gene3D" id="3.30.1490.10">
    <property type="match status" value="1"/>
</dbReference>
<dbReference type="Pfam" id="PF00410">
    <property type="entry name" value="Ribosomal_S8"/>
    <property type="match status" value="1"/>
</dbReference>
<keyword evidence="3 6" id="KW-0687">Ribonucleoprotein</keyword>
<comment type="function">
    <text evidence="6">One of the primary rRNA binding proteins, it binds directly to 16S rRNA central domain where it helps coordinate assembly of the platform of the 30S subunit.</text>
</comment>
<keyword evidence="6" id="KW-0699">rRNA-binding</keyword>
<dbReference type="InterPro" id="IPR035987">
    <property type="entry name" value="Ribosomal_uS8_sf"/>
</dbReference>
<dbReference type="Gene3D" id="3.30.1370.30">
    <property type="match status" value="1"/>
</dbReference>
<dbReference type="EMBL" id="JARGYT010000002">
    <property type="protein sequence ID" value="MDZ5761736.1"/>
    <property type="molecule type" value="Genomic_DNA"/>
</dbReference>
<keyword evidence="6" id="KW-0694">RNA-binding</keyword>
<evidence type="ECO:0000313" key="9">
    <source>
        <dbReference type="Proteomes" id="UP001293791"/>
    </source>
</evidence>
<dbReference type="InterPro" id="IPR000630">
    <property type="entry name" value="Ribosomal_uS8"/>
</dbReference>
<dbReference type="SUPFAM" id="SSF56047">
    <property type="entry name" value="Ribosomal protein S8"/>
    <property type="match status" value="1"/>
</dbReference>
<evidence type="ECO:0000256" key="2">
    <source>
        <dbReference type="ARBA" id="ARBA00022980"/>
    </source>
</evidence>
<dbReference type="PROSITE" id="PS00053">
    <property type="entry name" value="RIBOSOMAL_S8"/>
    <property type="match status" value="1"/>
</dbReference>
<evidence type="ECO:0000313" key="8">
    <source>
        <dbReference type="EMBL" id="MDZ5761736.1"/>
    </source>
</evidence>
<gene>
    <name evidence="6" type="primary">rpsH</name>
    <name evidence="8" type="ORF">Cyrtocomes_00094</name>
</gene>
<proteinExistence type="inferred from homology"/>
<organism evidence="8 9">
    <name type="scientific">Candidatus Cyrtobacter comes</name>
    <dbReference type="NCBI Taxonomy" id="675776"/>
    <lineage>
        <taxon>Bacteria</taxon>
        <taxon>Pseudomonadati</taxon>
        <taxon>Pseudomonadota</taxon>
        <taxon>Alphaproteobacteria</taxon>
        <taxon>Rickettsiales</taxon>
        <taxon>Candidatus Midichloriaceae</taxon>
        <taxon>Candidatus Cyrtobacter</taxon>
    </lineage>
</organism>
<sequence length="132" mass="14490">MFVNDLVSDSITRIRNAQRAGKGGVLVLKSKMILALLGVLLEEGYIRSFSEVESSSYPKFLKVDLKYYRDSPVISEITRVSKPGCRFYTSIANLKEMYGGLGISVLSTSAGVVSDRMARKLGLGGEVLCRVF</sequence>
<dbReference type="GO" id="GO:0005840">
    <property type="term" value="C:ribosome"/>
    <property type="evidence" value="ECO:0007669"/>
    <property type="project" value="UniProtKB-KW"/>
</dbReference>
<dbReference type="NCBIfam" id="NF001109">
    <property type="entry name" value="PRK00136.1"/>
    <property type="match status" value="1"/>
</dbReference>
<evidence type="ECO:0000256" key="7">
    <source>
        <dbReference type="RuleBase" id="RU003660"/>
    </source>
</evidence>
<evidence type="ECO:0000256" key="4">
    <source>
        <dbReference type="ARBA" id="ARBA00035258"/>
    </source>
</evidence>
<dbReference type="Proteomes" id="UP001293791">
    <property type="component" value="Unassembled WGS sequence"/>
</dbReference>
<comment type="similarity">
    <text evidence="1 6 7">Belongs to the universal ribosomal protein uS8 family.</text>
</comment>